<dbReference type="GO" id="GO:0016712">
    <property type="term" value="F:oxidoreductase activity, acting on paired donors, with incorporation or reduction of molecular oxygen, reduced flavin or flavoprotein as one donor, and incorporation of one atom of oxygen"/>
    <property type="evidence" value="ECO:0007669"/>
    <property type="project" value="UniProtKB-UniRule"/>
</dbReference>
<keyword evidence="6 11" id="KW-0274">FAD</keyword>
<dbReference type="InterPro" id="IPR036188">
    <property type="entry name" value="FAD/NAD-bd_sf"/>
</dbReference>
<dbReference type="SUPFAM" id="SSF51905">
    <property type="entry name" value="FAD/NAD(P)-binding domain"/>
    <property type="match status" value="1"/>
</dbReference>
<dbReference type="PRINTS" id="PR00420">
    <property type="entry name" value="RNGMNOXGNASE"/>
</dbReference>
<dbReference type="InterPro" id="IPR018168">
    <property type="entry name" value="Ubi_Hdrlase_CS"/>
</dbReference>
<sequence>MNSMLVRRFMATSVKPAVSKTGSTTLSDILIVGAGPAGLTLASAIKNSPVLQDLKCMLVESSRITEDMNDYYASPPKYYSNRCVSITPATIDYLKKIGTWNFIKEERIQNYDYIKTYDGLSGAAMDFDAPSMGTLIENYNLQAAAYERVLQLNEEQPENKLVIKDGNKVTHIATDSETGCPVVKLASEEKIRTRLLIGCDGGRSPVRKFAQIPSRGWAYNRWGIVGTLKYKDTGFRSPTGWQRFLPTGPLAQLPMPDDYLSIVWSVPPELAMIVSGLTDDQFVLMLNAASRLTQDELEVLYKLARDKPEQFEKEAKWRLDMFNAKLTTESEQQYPQEIESIVPKSRGRFPLKLSHADDYVDERIALVGDAAHTTHPLAGQGLNMGQADIQCLVKTLETARERGLDYGTKFALDPYFSSRYPVNNATLGVVDKIHKIYGTDFAPIVCARSLGVNILNNLPFIKDLMVGQVSHRELEKR</sequence>
<reference evidence="13" key="1">
    <citation type="submission" date="2020-10" db="EMBL/GenBank/DDBJ databases">
        <authorList>
            <person name="Palmer J.M."/>
        </authorList>
    </citation>
    <scope>NUCLEOTIDE SEQUENCE</scope>
    <source>
        <strain evidence="13">UCD 2041</strain>
    </source>
</reference>
<keyword evidence="5 11" id="KW-0999">Mitochondrion inner membrane</keyword>
<keyword evidence="10 11" id="KW-0472">Membrane</keyword>
<evidence type="ECO:0000256" key="9">
    <source>
        <dbReference type="ARBA" id="ARBA00023128"/>
    </source>
</evidence>
<comment type="subcellular location">
    <subcellularLocation>
        <location evidence="11">Mitochondrion inner membrane</location>
        <topology evidence="11">Peripheral membrane protein</topology>
        <orientation evidence="11">Matrix side</orientation>
    </subcellularLocation>
</comment>
<dbReference type="GO" id="GO:0120538">
    <property type="term" value="F:2-methoxy-6-polyprenolphenol 4-hydroxylase activity"/>
    <property type="evidence" value="ECO:0007669"/>
    <property type="project" value="UniProtKB-EC"/>
</dbReference>
<keyword evidence="8 11" id="KW-0503">Monooxygenase</keyword>
<dbReference type="EC" id="1.14.15.45" evidence="11"/>
<name>A0A871RJM1_DEKBR</name>
<comment type="cofactor">
    <cofactor evidence="1 11">
        <name>FAD</name>
        <dbReference type="ChEBI" id="CHEBI:57692"/>
    </cofactor>
</comment>
<dbReference type="GO" id="GO:0106364">
    <property type="term" value="F:4-hydroxy-3-all-trans-polyprenylbenzoate oxygenase activity"/>
    <property type="evidence" value="ECO:0007669"/>
    <property type="project" value="UniProtKB-EC"/>
</dbReference>
<reference evidence="13" key="2">
    <citation type="journal article" name="BMC Genomics">
        <title>New genome assemblies reveal patterns of domestication and adaptation across Brettanomyces (Dekkera) species.</title>
        <authorList>
            <person name="Roach M.J."/>
            <person name="Borneman A.R."/>
        </authorList>
    </citation>
    <scope>NUCLEOTIDE SEQUENCE</scope>
    <source>
        <strain evidence="13">UCD 2041</strain>
    </source>
</reference>
<dbReference type="EC" id="1.14.15.46" evidence="11"/>
<dbReference type="GO" id="GO:0031314">
    <property type="term" value="C:extrinsic component of mitochondrial inner membrane"/>
    <property type="evidence" value="ECO:0007669"/>
    <property type="project" value="UniProtKB-UniRule"/>
</dbReference>
<dbReference type="NCBIfam" id="TIGR01988">
    <property type="entry name" value="Ubi-OHases"/>
    <property type="match status" value="1"/>
</dbReference>
<evidence type="ECO:0000256" key="7">
    <source>
        <dbReference type="ARBA" id="ARBA00023002"/>
    </source>
</evidence>
<dbReference type="FunFam" id="3.50.50.60:FF:000021">
    <property type="entry name" value="Ubiquinone biosynthesis monooxygenase COQ6"/>
    <property type="match status" value="1"/>
</dbReference>
<protein>
    <recommendedName>
        <fullName evidence="11">Ubiquinone biosynthesis monooxygenase COQ6, mitochondrial</fullName>
        <ecNumber evidence="11">1.14.15.45</ecNumber>
    </recommendedName>
    <alternativeName>
        <fullName evidence="11">2-methoxy-6-polyprenolphenol 4-hydroxylase</fullName>
        <ecNumber evidence="11">1.14.15.46</ecNumber>
    </alternativeName>
</protein>
<dbReference type="InterPro" id="IPR002938">
    <property type="entry name" value="FAD-bd"/>
</dbReference>
<dbReference type="UniPathway" id="UPA00232"/>
<evidence type="ECO:0000256" key="8">
    <source>
        <dbReference type="ARBA" id="ARBA00023033"/>
    </source>
</evidence>
<evidence type="ECO:0000313" key="13">
    <source>
        <dbReference type="EMBL" id="QOU22120.1"/>
    </source>
</evidence>
<organism evidence="13 14">
    <name type="scientific">Dekkera bruxellensis</name>
    <name type="common">Brettanomyces custersii</name>
    <dbReference type="NCBI Taxonomy" id="5007"/>
    <lineage>
        <taxon>Eukaryota</taxon>
        <taxon>Fungi</taxon>
        <taxon>Dikarya</taxon>
        <taxon>Ascomycota</taxon>
        <taxon>Saccharomycotina</taxon>
        <taxon>Pichiomycetes</taxon>
        <taxon>Pichiales</taxon>
        <taxon>Pichiaceae</taxon>
        <taxon>Brettanomyces</taxon>
    </lineage>
</organism>
<evidence type="ECO:0000256" key="10">
    <source>
        <dbReference type="ARBA" id="ARBA00023136"/>
    </source>
</evidence>
<dbReference type="AlphaFoldDB" id="A0A871RJM1"/>
<dbReference type="EMBL" id="CP063137">
    <property type="protein sequence ID" value="QOU22120.1"/>
    <property type="molecule type" value="Genomic_DNA"/>
</dbReference>
<evidence type="ECO:0000256" key="2">
    <source>
        <dbReference type="ARBA" id="ARBA00005349"/>
    </source>
</evidence>
<evidence type="ECO:0000256" key="1">
    <source>
        <dbReference type="ARBA" id="ARBA00001974"/>
    </source>
</evidence>
<dbReference type="OrthoDB" id="683240at2759"/>
<comment type="similarity">
    <text evidence="2 11">Belongs to the UbiH/COQ6 family.</text>
</comment>
<comment type="catalytic activity">
    <reaction evidence="11">
        <text>a 4-hydroxy-3-(all-trans-polyprenyl)benzoate + 2 reduced [2Fe-2S]-[ferredoxin] + O2 + 2 H(+) = a 3,4-dihydroxy-5-(all-trans-polyprenyl)benzoate + 2 oxidized [2Fe-2S]-[ferredoxin] + H2O</text>
        <dbReference type="Rhea" id="RHEA:81195"/>
        <dbReference type="Rhea" id="RHEA-COMP:9514"/>
        <dbReference type="Rhea" id="RHEA-COMP:10000"/>
        <dbReference type="Rhea" id="RHEA-COMP:10001"/>
        <dbReference type="Rhea" id="RHEA-COMP:10930"/>
        <dbReference type="ChEBI" id="CHEBI:15377"/>
        <dbReference type="ChEBI" id="CHEBI:15378"/>
        <dbReference type="ChEBI" id="CHEBI:15379"/>
        <dbReference type="ChEBI" id="CHEBI:33737"/>
        <dbReference type="ChEBI" id="CHEBI:33738"/>
        <dbReference type="ChEBI" id="CHEBI:64694"/>
        <dbReference type="ChEBI" id="CHEBI:78396"/>
        <dbReference type="EC" id="1.14.15.45"/>
    </reaction>
</comment>
<evidence type="ECO:0000256" key="3">
    <source>
        <dbReference type="ARBA" id="ARBA00022630"/>
    </source>
</evidence>
<comment type="function">
    <text evidence="11">FAD-dependent monooxygenase required for two non-consecutive steps during ubiquinone biosynthesis. Required for the C5-ring hydroxylation during ubiquinone biosynthesis by catalyzing the hydroxylation of 4-hydroxy-3-(all-trans-polyprenyl)benzoic acid to 3,4-dihydroxy-5-(all-trans-polyprenyl)benzoic acid. Also acts downstream of coq4, for the C1-hydroxylation during ubiquinone biosynthesis by catalyzing the hydroxylation of 2-methoxy-6-(all-trans-polyprenyl)phenol to 2-methoxy-6-(all-trans-polyprenyl)benzene-1,4-diol. The electrons required for the hydroxylation reaction are funneled indirectly to coq6 from NADPH via a ferredoxin/ferredoxin reductase system.</text>
</comment>
<proteinExistence type="inferred from homology"/>
<dbReference type="InterPro" id="IPR051205">
    <property type="entry name" value="UbiH/COQ6_monooxygenase"/>
</dbReference>
<feature type="domain" description="FAD-binding" evidence="12">
    <location>
        <begin position="28"/>
        <end position="399"/>
    </location>
</feature>
<keyword evidence="3 11" id="KW-0285">Flavoprotein</keyword>
<dbReference type="Proteomes" id="UP000663131">
    <property type="component" value="Chromosome 9"/>
</dbReference>
<dbReference type="PROSITE" id="PS01304">
    <property type="entry name" value="UBIH"/>
    <property type="match status" value="1"/>
</dbReference>
<evidence type="ECO:0000256" key="11">
    <source>
        <dbReference type="HAMAP-Rule" id="MF_03193"/>
    </source>
</evidence>
<evidence type="ECO:0000313" key="14">
    <source>
        <dbReference type="Proteomes" id="UP000663131"/>
    </source>
</evidence>
<keyword evidence="4 11" id="KW-0831">Ubiquinone biosynthesis</keyword>
<evidence type="ECO:0000256" key="5">
    <source>
        <dbReference type="ARBA" id="ARBA00022792"/>
    </source>
</evidence>
<accession>A0A871RJM1</accession>
<dbReference type="Pfam" id="PF01494">
    <property type="entry name" value="FAD_binding_3"/>
    <property type="match status" value="1"/>
</dbReference>
<dbReference type="HAMAP" id="MF_03193">
    <property type="entry name" value="COQ6_monooxygenase"/>
    <property type="match status" value="1"/>
</dbReference>
<dbReference type="PANTHER" id="PTHR43876">
    <property type="entry name" value="UBIQUINONE BIOSYNTHESIS MONOOXYGENASE COQ6, MITOCHONDRIAL"/>
    <property type="match status" value="1"/>
</dbReference>
<comment type="catalytic activity">
    <reaction evidence="11">
        <text>a 2-methoxy-6-(all-trans-polyprenyl)phenol + 2 reduced [2Fe-2S]-[ferredoxin] + O2 + 2 H(+) = a 2-methoxy-6-(all-trans-polyprenyl)benzene-1,4-diol + 2 oxidized [2Fe-2S]-[ferredoxin] + H2O</text>
        <dbReference type="Rhea" id="RHEA:81183"/>
        <dbReference type="Rhea" id="RHEA-COMP:9551"/>
        <dbReference type="Rhea" id="RHEA-COMP:10000"/>
        <dbReference type="Rhea" id="RHEA-COMP:10001"/>
        <dbReference type="Rhea" id="RHEA-COMP:10858"/>
        <dbReference type="ChEBI" id="CHEBI:15377"/>
        <dbReference type="ChEBI" id="CHEBI:15378"/>
        <dbReference type="ChEBI" id="CHEBI:15379"/>
        <dbReference type="ChEBI" id="CHEBI:33737"/>
        <dbReference type="ChEBI" id="CHEBI:33738"/>
        <dbReference type="ChEBI" id="CHEBI:62731"/>
        <dbReference type="ChEBI" id="CHEBI:84166"/>
        <dbReference type="EC" id="1.14.15.46"/>
    </reaction>
</comment>
<dbReference type="Gene3D" id="3.50.50.60">
    <property type="entry name" value="FAD/NAD(P)-binding domain"/>
    <property type="match status" value="2"/>
</dbReference>
<keyword evidence="7 11" id="KW-0560">Oxidoreductase</keyword>
<dbReference type="InterPro" id="IPR000689">
    <property type="entry name" value="UbQ_mOase_COQ6"/>
</dbReference>
<comment type="subunit">
    <text evidence="11">Component of a multi-subunit COQ enzyme complex, composed of at least COQ3, COQ4, COQ5, COQ6, COQ7 and COQ9.</text>
</comment>
<gene>
    <name evidence="11" type="primary">COQ6</name>
    <name evidence="13" type="ORF">BRETT_002288</name>
</gene>
<evidence type="ECO:0000256" key="4">
    <source>
        <dbReference type="ARBA" id="ARBA00022688"/>
    </source>
</evidence>
<dbReference type="InterPro" id="IPR010971">
    <property type="entry name" value="UbiH/COQ6"/>
</dbReference>
<dbReference type="GO" id="GO:0071949">
    <property type="term" value="F:FAD binding"/>
    <property type="evidence" value="ECO:0007669"/>
    <property type="project" value="InterPro"/>
</dbReference>
<comment type="pathway">
    <text evidence="11">Cofactor biosynthesis; ubiquinone biosynthesis.</text>
</comment>
<dbReference type="PANTHER" id="PTHR43876:SF7">
    <property type="entry name" value="UBIQUINONE BIOSYNTHESIS MONOOXYGENASE COQ6, MITOCHONDRIAL"/>
    <property type="match status" value="1"/>
</dbReference>
<keyword evidence="9 11" id="KW-0496">Mitochondrion</keyword>
<evidence type="ECO:0000256" key="6">
    <source>
        <dbReference type="ARBA" id="ARBA00022827"/>
    </source>
</evidence>
<evidence type="ECO:0000259" key="12">
    <source>
        <dbReference type="Pfam" id="PF01494"/>
    </source>
</evidence>